<dbReference type="RefSeq" id="XP_046013189.1">
    <property type="nucleotide sequence ID" value="XM_046162210.1"/>
</dbReference>
<feature type="transmembrane region" description="Helical" evidence="9">
    <location>
        <begin position="1145"/>
        <end position="1165"/>
    </location>
</feature>
<evidence type="ECO:0000313" key="11">
    <source>
        <dbReference type="EMBL" id="KAH7031509.1"/>
    </source>
</evidence>
<dbReference type="GeneID" id="70191756"/>
<feature type="transmembrane region" description="Helical" evidence="9">
    <location>
        <begin position="724"/>
        <end position="744"/>
    </location>
</feature>
<sequence>MPATASSDATQPSANLESEVRDLALRATATATCTSPEGQWHEVLYPKAGSFLDPLSPIFDGRLWVKTFFDLYNSSLPTRPRSLGVAFRDLTVLGDTSGAQYQASAGNVFLSAIESVARRLGGVQQSKKITILQDFEGVLDAGELLLVLGPPGSGCSTLLKTIAGETAGLRVSPETKWNYRGIDATRIQTRFRGDVLYNGETDIHLPHLTVGETLRFAASSRPVRNLPEGYSSNHVANMLCDVVMSVFGISHTVNTRVGDDFVRGVSGGERKRVSIAESALTGALLQCWDNSTRGLDSANAVRFCQSLRDQADILSISGAVAIYQAPQSAYELFDRVTLLYKGRQIFFGKVSEASSYFENLGFERPERQTTPDFLTSMTSPSERVVRPGFEDKVPKTPDEFASRWLNSKERQRLLEEIEEYQEKHPRDQRIREYKESRRADQQKHARSGSTYLISFATQVKLNLWRAYRRLVADPFFTIASLVYNLVMALMLGSMFFNMKADSSTFYYRGGIIFFSLLFNAFASQLEVLTVYAERPIIEKHNRYALYRQSTQAVASYLIDLPYKTANMFIFNLTVYFMTGLRRDAGSFFFFCLTTYLTTLVMSSLFRTLAYLTRTPAQAMVPSSLLSLGLMIYTGFCIPPSYVPDWSHWMMYINPLSYAFEALMANEFHDRDFSCSNMVPRGPSYEGLSPESQICSSVGAEAGLSTVNGDRYIAESFGYLNENKWRNIGIMCAFLCGLFLAYVVAAETARPPRSKGEVLVFRRGKHPSKLMSLANDDEESQHELTRVGKGAKASLQESSIESGEPPVFHWNDVCYDVDIKGETRRILSQVDGWVQPSKSTALMGFSGAGKTTLLDVLAGRVTTGVLQGETLINGRPTDASFQHRVGYVKQQDVHLETMTVREALEFSALLRQPGSVSRADKLAQVDRIVAMLEMESFVDAIIGEPGQGLNIEQRKRLTIGVELAARPELLVFLDEPTSGLDSQTSWAICDLIERLTSSGQAVLCTIHQPSAMLFQRFDRLLLLAPGGKTVYFGDLGENCLTLIRYLERNGAPPCPPEANPAEWMLDVIKPPLDGSEGADWHQVWRESPEYELVKTEMARLHSLSSHNLPDTAASSDDHEFAASFGTQFMQVLNRTFKHFWRSPTYIWSKLSLVGLSCLYLGFSFSARLTLQGMQNQLYAIYLFFILFSSLNEQIMPMFVPQRALYEVRERPSKMYRWTTLLLSNIFVEMVWSVGAAAVAFFCWYYPVGFAGLVGYTGDDDLSLRGFLVFLFIAMFLLFTCTFSHMAIAWIESAETAAVLTSLLYIFCLSFAGVGVVPADLPDFWFFMYRVSPVTYMISGAMSSAMAGYEVSCSPSEILHMAAPANATCGEFLAAFQATDGGTVLDPLATGGNFGLLWVYILANIGLALGLYWLFRVPKGKGMKRSA</sequence>
<dbReference type="GO" id="GO:0016020">
    <property type="term" value="C:membrane"/>
    <property type="evidence" value="ECO:0007669"/>
    <property type="project" value="UniProtKB-SubCell"/>
</dbReference>
<feature type="transmembrane region" description="Helical" evidence="9">
    <location>
        <begin position="1177"/>
        <end position="1198"/>
    </location>
</feature>
<dbReference type="FunFam" id="3.40.50.300:FF:000054">
    <property type="entry name" value="ABC multidrug transporter atrF"/>
    <property type="match status" value="1"/>
</dbReference>
<dbReference type="InterPro" id="IPR027417">
    <property type="entry name" value="P-loop_NTPase"/>
</dbReference>
<keyword evidence="6" id="KW-0067">ATP-binding</keyword>
<dbReference type="CDD" id="cd03233">
    <property type="entry name" value="ABCG_PDR_domain1"/>
    <property type="match status" value="1"/>
</dbReference>
<dbReference type="Proteomes" id="UP000756346">
    <property type="component" value="Unassembled WGS sequence"/>
</dbReference>
<feature type="transmembrane region" description="Helical" evidence="9">
    <location>
        <begin position="470"/>
        <end position="491"/>
    </location>
</feature>
<feature type="transmembrane region" description="Helical" evidence="9">
    <location>
        <begin position="623"/>
        <end position="641"/>
    </location>
</feature>
<feature type="domain" description="ABC transporter" evidence="10">
    <location>
        <begin position="807"/>
        <end position="1050"/>
    </location>
</feature>
<evidence type="ECO:0000256" key="4">
    <source>
        <dbReference type="ARBA" id="ARBA00022692"/>
    </source>
</evidence>
<evidence type="ECO:0000256" key="8">
    <source>
        <dbReference type="ARBA" id="ARBA00023136"/>
    </source>
</evidence>
<evidence type="ECO:0000256" key="6">
    <source>
        <dbReference type="ARBA" id="ARBA00022840"/>
    </source>
</evidence>
<dbReference type="GO" id="GO:0005524">
    <property type="term" value="F:ATP binding"/>
    <property type="evidence" value="ECO:0007669"/>
    <property type="project" value="UniProtKB-KW"/>
</dbReference>
<dbReference type="InterPro" id="IPR029481">
    <property type="entry name" value="ABC_trans_N"/>
</dbReference>
<feature type="transmembrane region" description="Helical" evidence="9">
    <location>
        <begin position="1219"/>
        <end position="1245"/>
    </location>
</feature>
<dbReference type="SUPFAM" id="SSF52540">
    <property type="entry name" value="P-loop containing nucleoside triphosphate hydrolases"/>
    <property type="match status" value="2"/>
</dbReference>
<proteinExistence type="inferred from homology"/>
<comment type="similarity">
    <text evidence="2">Belongs to the ABC transporter superfamily. ABCG family. PDR (TC 3.A.1.205) subfamily.</text>
</comment>
<dbReference type="OrthoDB" id="245989at2759"/>
<comment type="subcellular location">
    <subcellularLocation>
        <location evidence="1">Membrane</location>
        <topology evidence="1">Multi-pass membrane protein</topology>
    </subcellularLocation>
</comment>
<gene>
    <name evidence="11" type="ORF">B0I36DRAFT_422584</name>
</gene>
<evidence type="ECO:0000313" key="12">
    <source>
        <dbReference type="Proteomes" id="UP000756346"/>
    </source>
</evidence>
<dbReference type="InterPro" id="IPR010929">
    <property type="entry name" value="PDR_CDR_ABC"/>
</dbReference>
<evidence type="ECO:0000256" key="9">
    <source>
        <dbReference type="SAM" id="Phobius"/>
    </source>
</evidence>
<feature type="domain" description="ABC transporter" evidence="10">
    <location>
        <begin position="111"/>
        <end position="366"/>
    </location>
</feature>
<dbReference type="Pfam" id="PF00005">
    <property type="entry name" value="ABC_tran"/>
    <property type="match status" value="2"/>
</dbReference>
<dbReference type="PANTHER" id="PTHR19241">
    <property type="entry name" value="ATP-BINDING CASSETTE TRANSPORTER"/>
    <property type="match status" value="1"/>
</dbReference>
<dbReference type="Pfam" id="PF14510">
    <property type="entry name" value="ABC_trans_N"/>
    <property type="match status" value="1"/>
</dbReference>
<dbReference type="InterPro" id="IPR003593">
    <property type="entry name" value="AAA+_ATPase"/>
</dbReference>
<dbReference type="InterPro" id="IPR017871">
    <property type="entry name" value="ABC_transporter-like_CS"/>
</dbReference>
<dbReference type="SMART" id="SM00382">
    <property type="entry name" value="AAA"/>
    <property type="match status" value="2"/>
</dbReference>
<evidence type="ECO:0000259" key="10">
    <source>
        <dbReference type="PROSITE" id="PS50893"/>
    </source>
</evidence>
<accession>A0A9P8Y756</accession>
<keyword evidence="12" id="KW-1185">Reference proteome</keyword>
<feature type="transmembrane region" description="Helical" evidence="9">
    <location>
        <begin position="1296"/>
        <end position="1317"/>
    </location>
</feature>
<protein>
    <submittedName>
        <fullName evidence="11">Multidrug resistance protein CDR1</fullName>
    </submittedName>
</protein>
<evidence type="ECO:0000256" key="7">
    <source>
        <dbReference type="ARBA" id="ARBA00022989"/>
    </source>
</evidence>
<dbReference type="GO" id="GO:0140359">
    <property type="term" value="F:ABC-type transporter activity"/>
    <property type="evidence" value="ECO:0007669"/>
    <property type="project" value="InterPro"/>
</dbReference>
<dbReference type="InterPro" id="IPR003439">
    <property type="entry name" value="ABC_transporter-like_ATP-bd"/>
</dbReference>
<dbReference type="InterPro" id="IPR034003">
    <property type="entry name" value="ABCG_PDR_2"/>
</dbReference>
<keyword evidence="5" id="KW-0547">Nucleotide-binding</keyword>
<keyword evidence="3" id="KW-0813">Transport</keyword>
<evidence type="ECO:0000256" key="1">
    <source>
        <dbReference type="ARBA" id="ARBA00004141"/>
    </source>
</evidence>
<feature type="transmembrane region" description="Helical" evidence="9">
    <location>
        <begin position="1265"/>
        <end position="1289"/>
    </location>
</feature>
<keyword evidence="8 9" id="KW-0472">Membrane</keyword>
<keyword evidence="7 9" id="KW-1133">Transmembrane helix</keyword>
<dbReference type="PROSITE" id="PS00211">
    <property type="entry name" value="ABC_TRANSPORTER_1"/>
    <property type="match status" value="1"/>
</dbReference>
<feature type="transmembrane region" description="Helical" evidence="9">
    <location>
        <begin position="1393"/>
        <end position="1413"/>
    </location>
</feature>
<organism evidence="11 12">
    <name type="scientific">Microdochium trichocladiopsis</name>
    <dbReference type="NCBI Taxonomy" id="1682393"/>
    <lineage>
        <taxon>Eukaryota</taxon>
        <taxon>Fungi</taxon>
        <taxon>Dikarya</taxon>
        <taxon>Ascomycota</taxon>
        <taxon>Pezizomycotina</taxon>
        <taxon>Sordariomycetes</taxon>
        <taxon>Xylariomycetidae</taxon>
        <taxon>Xylariales</taxon>
        <taxon>Microdochiaceae</taxon>
        <taxon>Microdochium</taxon>
    </lineage>
</organism>
<feature type="transmembrane region" description="Helical" evidence="9">
    <location>
        <begin position="587"/>
        <end position="611"/>
    </location>
</feature>
<dbReference type="Pfam" id="PF01061">
    <property type="entry name" value="ABC2_membrane"/>
    <property type="match status" value="2"/>
</dbReference>
<comment type="caution">
    <text evidence="11">The sequence shown here is derived from an EMBL/GenBank/DDBJ whole genome shotgun (WGS) entry which is preliminary data.</text>
</comment>
<dbReference type="InterPro" id="IPR013525">
    <property type="entry name" value="ABC2_TM"/>
</dbReference>
<dbReference type="PROSITE" id="PS50893">
    <property type="entry name" value="ABC_TRANSPORTER_2"/>
    <property type="match status" value="2"/>
</dbReference>
<name>A0A9P8Y756_9PEZI</name>
<dbReference type="Pfam" id="PF06422">
    <property type="entry name" value="PDR_CDR"/>
    <property type="match status" value="1"/>
</dbReference>
<evidence type="ECO:0000256" key="5">
    <source>
        <dbReference type="ARBA" id="ARBA00022741"/>
    </source>
</evidence>
<evidence type="ECO:0000256" key="2">
    <source>
        <dbReference type="ARBA" id="ARBA00006012"/>
    </source>
</evidence>
<dbReference type="GO" id="GO:0016887">
    <property type="term" value="F:ATP hydrolysis activity"/>
    <property type="evidence" value="ECO:0007669"/>
    <property type="project" value="InterPro"/>
</dbReference>
<dbReference type="EMBL" id="JAGTJQ010000005">
    <property type="protein sequence ID" value="KAH7031509.1"/>
    <property type="molecule type" value="Genomic_DNA"/>
</dbReference>
<keyword evidence="4 9" id="KW-0812">Transmembrane</keyword>
<evidence type="ECO:0000256" key="3">
    <source>
        <dbReference type="ARBA" id="ARBA00022448"/>
    </source>
</evidence>
<dbReference type="CDD" id="cd03232">
    <property type="entry name" value="ABCG_PDR_domain2"/>
    <property type="match status" value="1"/>
</dbReference>
<dbReference type="Gene3D" id="3.40.50.300">
    <property type="entry name" value="P-loop containing nucleotide triphosphate hydrolases"/>
    <property type="match status" value="2"/>
</dbReference>
<reference evidence="11" key="1">
    <citation type="journal article" date="2021" name="Nat. Commun.">
        <title>Genetic determinants of endophytism in the Arabidopsis root mycobiome.</title>
        <authorList>
            <person name="Mesny F."/>
            <person name="Miyauchi S."/>
            <person name="Thiergart T."/>
            <person name="Pickel B."/>
            <person name="Atanasova L."/>
            <person name="Karlsson M."/>
            <person name="Huettel B."/>
            <person name="Barry K.W."/>
            <person name="Haridas S."/>
            <person name="Chen C."/>
            <person name="Bauer D."/>
            <person name="Andreopoulos W."/>
            <person name="Pangilinan J."/>
            <person name="LaButti K."/>
            <person name="Riley R."/>
            <person name="Lipzen A."/>
            <person name="Clum A."/>
            <person name="Drula E."/>
            <person name="Henrissat B."/>
            <person name="Kohler A."/>
            <person name="Grigoriev I.V."/>
            <person name="Martin F.M."/>
            <person name="Hacquard S."/>
        </authorList>
    </citation>
    <scope>NUCLEOTIDE SEQUENCE</scope>
    <source>
        <strain evidence="11">MPI-CAGE-CH-0230</strain>
    </source>
</reference>
<feature type="transmembrane region" description="Helical" evidence="9">
    <location>
        <begin position="511"/>
        <end position="532"/>
    </location>
</feature>
<dbReference type="InterPro" id="IPR034001">
    <property type="entry name" value="ABCG_PDR_1"/>
</dbReference>